<dbReference type="SMART" id="SM00052">
    <property type="entry name" value="EAL"/>
    <property type="match status" value="1"/>
</dbReference>
<evidence type="ECO:0000313" key="2">
    <source>
        <dbReference type="EMBL" id="PPT94291.1"/>
    </source>
</evidence>
<evidence type="ECO:0000313" key="3">
    <source>
        <dbReference type="Proteomes" id="UP000238049"/>
    </source>
</evidence>
<name>A0A2S6ZQ21_9XANT</name>
<dbReference type="SUPFAM" id="SSF55781">
    <property type="entry name" value="GAF domain-like"/>
    <property type="match status" value="1"/>
</dbReference>
<dbReference type="Gene3D" id="3.30.450.40">
    <property type="match status" value="1"/>
</dbReference>
<evidence type="ECO:0000259" key="1">
    <source>
        <dbReference type="PROSITE" id="PS50883"/>
    </source>
</evidence>
<dbReference type="Gene3D" id="3.20.20.450">
    <property type="entry name" value="EAL domain"/>
    <property type="match status" value="1"/>
</dbReference>
<dbReference type="Pfam" id="PF00563">
    <property type="entry name" value="EAL"/>
    <property type="match status" value="1"/>
</dbReference>
<organism evidence="2 3">
    <name type="scientific">Xanthomonas arboricola pv. guizotiae</name>
    <dbReference type="NCBI Taxonomy" id="487867"/>
    <lineage>
        <taxon>Bacteria</taxon>
        <taxon>Pseudomonadati</taxon>
        <taxon>Pseudomonadota</taxon>
        <taxon>Gammaproteobacteria</taxon>
        <taxon>Lysobacterales</taxon>
        <taxon>Lysobacteraceae</taxon>
        <taxon>Xanthomonas</taxon>
    </lineage>
</organism>
<sequence>MIFNTEPDDMTLALDSKRQQQQSDWSGVPIDLGGMEPLDQIARLLCHALVAPAAALIIVEGGRVRVLAARGISAAHVEQAIDLCRHASAARNGVTELIEPAALAPIQLGDAAFPGLPARFIACVPVGAPQIGVSGTLCVIDTRERRLASQEHQQLLMFANVAAAQLELQFGAGRREPHSGLLNARQLQSDLDALAFDSHCVPTIAAFIEVYDTEAANEARQALGMQPLEELVRHASYLLTRALRGKATVYHVASMRFAFFLLNSAPDEMEDLLLDLRDMLHAPMDAAGIPMSLTFHAGVVRFAPQQPDTNDVMRKGLVALGDAISNHAIVCWYNASHDDALQRSYRLALDAEKALEAGDFRLVFQPRIDLEDLSVIGFEALLRWRHASLGPIGPDEFIPLFEKTALMCTVTNWVIENALLQLAGWRAQGLDFAISINLSSRDFGNRNLAADLIHRCRELAIPPHRIELEITEGRWLRSNVDAVPRLRALRDAGVSVAIDDFGTGYSNFGYLTELPVNVLKLDRSLVTGIATKAGMQLRAEAVVRLASALGYRTVAEGIEHADEIALLRSWGCDEAQGYLLARPMEAELVAAYVAGAVAEQRLP</sequence>
<comment type="caution">
    <text evidence="2">The sequence shown here is derived from an EMBL/GenBank/DDBJ whole genome shotgun (WGS) entry which is preliminary data.</text>
</comment>
<dbReference type="InterPro" id="IPR050706">
    <property type="entry name" value="Cyclic-di-GMP_PDE-like"/>
</dbReference>
<reference evidence="2 3" key="1">
    <citation type="submission" date="2016-08" db="EMBL/GenBank/DDBJ databases">
        <title>Evolution of the type three secretion system and type three effector repertoires in Xanthomonas.</title>
        <authorList>
            <person name="Merda D."/>
            <person name="Briand M."/>
            <person name="Bosis E."/>
            <person name="Rousseau C."/>
            <person name="Portier P."/>
            <person name="Jacques M.-A."/>
            <person name="Fischer-Le Saux M."/>
        </authorList>
    </citation>
    <scope>NUCLEOTIDE SEQUENCE [LARGE SCALE GENOMIC DNA]</scope>
    <source>
        <strain evidence="2 3">CFBP 7409</strain>
    </source>
</reference>
<dbReference type="InterPro" id="IPR001633">
    <property type="entry name" value="EAL_dom"/>
</dbReference>
<dbReference type="PANTHER" id="PTHR33121">
    <property type="entry name" value="CYCLIC DI-GMP PHOSPHODIESTERASE PDEF"/>
    <property type="match status" value="1"/>
</dbReference>
<dbReference type="Gene3D" id="3.30.70.270">
    <property type="match status" value="1"/>
</dbReference>
<dbReference type="GO" id="GO:0071111">
    <property type="term" value="F:cyclic-guanylate-specific phosphodiesterase activity"/>
    <property type="evidence" value="ECO:0007669"/>
    <property type="project" value="InterPro"/>
</dbReference>
<proteinExistence type="predicted"/>
<feature type="domain" description="EAL" evidence="1">
    <location>
        <begin position="344"/>
        <end position="597"/>
    </location>
</feature>
<dbReference type="PROSITE" id="PS50883">
    <property type="entry name" value="EAL"/>
    <property type="match status" value="1"/>
</dbReference>
<dbReference type="SUPFAM" id="SSF141868">
    <property type="entry name" value="EAL domain-like"/>
    <property type="match status" value="1"/>
</dbReference>
<dbReference type="InterPro" id="IPR029787">
    <property type="entry name" value="Nucleotide_cyclase"/>
</dbReference>
<protein>
    <submittedName>
        <fullName evidence="2">Diguanylate phosphodiesterase</fullName>
    </submittedName>
</protein>
<dbReference type="RefSeq" id="WP_104564496.1">
    <property type="nucleotide sequence ID" value="NZ_MDSK01000051.1"/>
</dbReference>
<dbReference type="SUPFAM" id="SSF55073">
    <property type="entry name" value="Nucleotide cyclase"/>
    <property type="match status" value="1"/>
</dbReference>
<dbReference type="AlphaFoldDB" id="A0A2S6ZQ21"/>
<dbReference type="InterPro" id="IPR035919">
    <property type="entry name" value="EAL_sf"/>
</dbReference>
<dbReference type="PANTHER" id="PTHR33121:SF19">
    <property type="entry name" value="CYCLIC DI-GMP PHOSPHODIESTERASE PA2567"/>
    <property type="match status" value="1"/>
</dbReference>
<dbReference type="InterPro" id="IPR029016">
    <property type="entry name" value="GAF-like_dom_sf"/>
</dbReference>
<dbReference type="InterPro" id="IPR043128">
    <property type="entry name" value="Rev_trsase/Diguanyl_cyclase"/>
</dbReference>
<dbReference type="Proteomes" id="UP000238049">
    <property type="component" value="Unassembled WGS sequence"/>
</dbReference>
<dbReference type="CDD" id="cd01948">
    <property type="entry name" value="EAL"/>
    <property type="match status" value="1"/>
</dbReference>
<accession>A0A2S6ZQ21</accession>
<gene>
    <name evidence="2" type="ORF">XarbCFBP7409_19600</name>
</gene>
<dbReference type="EMBL" id="MDSL01000062">
    <property type="protein sequence ID" value="PPT94291.1"/>
    <property type="molecule type" value="Genomic_DNA"/>
</dbReference>